<evidence type="ECO:0000313" key="3">
    <source>
        <dbReference type="Proteomes" id="UP000532273"/>
    </source>
</evidence>
<evidence type="ECO:0000259" key="1">
    <source>
        <dbReference type="Pfam" id="PF00535"/>
    </source>
</evidence>
<accession>A0A7W6P584</accession>
<dbReference type="CDD" id="cd00761">
    <property type="entry name" value="Glyco_tranf_GTA_type"/>
    <property type="match status" value="1"/>
</dbReference>
<feature type="domain" description="Glycosyltransferase 2-like" evidence="1">
    <location>
        <begin position="10"/>
        <end position="166"/>
    </location>
</feature>
<reference evidence="2 3" key="1">
    <citation type="submission" date="2020-08" db="EMBL/GenBank/DDBJ databases">
        <title>Genomic Encyclopedia of Type Strains, Phase IV (KMG-IV): sequencing the most valuable type-strain genomes for metagenomic binning, comparative biology and taxonomic classification.</title>
        <authorList>
            <person name="Goeker M."/>
        </authorList>
    </citation>
    <scope>NUCLEOTIDE SEQUENCE [LARGE SCALE GENOMIC DNA]</scope>
    <source>
        <strain evidence="2 3">DSM 100774</strain>
    </source>
</reference>
<dbReference type="GO" id="GO:0016758">
    <property type="term" value="F:hexosyltransferase activity"/>
    <property type="evidence" value="ECO:0007669"/>
    <property type="project" value="UniProtKB-ARBA"/>
</dbReference>
<dbReference type="InterPro" id="IPR001173">
    <property type="entry name" value="Glyco_trans_2-like"/>
</dbReference>
<gene>
    <name evidence="2" type="ORF">GGQ60_001778</name>
</gene>
<dbReference type="Gene3D" id="3.90.550.10">
    <property type="entry name" value="Spore Coat Polysaccharide Biosynthesis Protein SpsA, Chain A"/>
    <property type="match status" value="1"/>
</dbReference>
<dbReference type="SUPFAM" id="SSF53448">
    <property type="entry name" value="Nucleotide-diphospho-sugar transferases"/>
    <property type="match status" value="1"/>
</dbReference>
<dbReference type="InterPro" id="IPR029044">
    <property type="entry name" value="Nucleotide-diphossugar_trans"/>
</dbReference>
<evidence type="ECO:0000313" key="2">
    <source>
        <dbReference type="EMBL" id="MBB4107797.1"/>
    </source>
</evidence>
<dbReference type="AlphaFoldDB" id="A0A7W6P584"/>
<sequence>MDTEMTNLISVIICTYNPNLHLFNRALSSLKLQSLSVDYWELVIVDNNSKIPVTPDILWHPNARVVKEPKQGLTSARIRGFVEAKGQIIIMADDDNVLEPDYLQNCLAIFDKYPKIGAIGGNISPDFEIAPPEWMKMFWPCLALRALGKHTRITNFAGHQINYYPDFAPVGAGMAVRSLALKKYMASISNDENVIQDRSGTKLTSSGDNEIVMQIMLNNFEIGFFPELHLIHLIPSNRLTKNYLGKLNHGIMNSWTTFLIKYQISPWKRFPKYLLWPRLIKAYLKYKPWKTDQNFVIFKGIKGQLQALAKS</sequence>
<proteinExistence type="predicted"/>
<dbReference type="Pfam" id="PF00535">
    <property type="entry name" value="Glycos_transf_2"/>
    <property type="match status" value="1"/>
</dbReference>
<keyword evidence="2" id="KW-0808">Transferase</keyword>
<dbReference type="EMBL" id="JACIEF010000002">
    <property type="protein sequence ID" value="MBB4107797.1"/>
    <property type="molecule type" value="Genomic_DNA"/>
</dbReference>
<organism evidence="2 3">
    <name type="scientific">Pedobacter zeae</name>
    <dbReference type="NCBI Taxonomy" id="1737356"/>
    <lineage>
        <taxon>Bacteria</taxon>
        <taxon>Pseudomonadati</taxon>
        <taxon>Bacteroidota</taxon>
        <taxon>Sphingobacteriia</taxon>
        <taxon>Sphingobacteriales</taxon>
        <taxon>Sphingobacteriaceae</taxon>
        <taxon>Pedobacter</taxon>
    </lineage>
</organism>
<dbReference type="RefSeq" id="WP_183762393.1">
    <property type="nucleotide sequence ID" value="NZ_BMHZ01000001.1"/>
</dbReference>
<comment type="caution">
    <text evidence="2">The sequence shown here is derived from an EMBL/GenBank/DDBJ whole genome shotgun (WGS) entry which is preliminary data.</text>
</comment>
<name>A0A7W6P584_9SPHI</name>
<protein>
    <submittedName>
        <fullName evidence="2">Glycosyltransferase involved in cell wall biosynthesis</fullName>
    </submittedName>
</protein>
<dbReference type="Proteomes" id="UP000532273">
    <property type="component" value="Unassembled WGS sequence"/>
</dbReference>
<dbReference type="PANTHER" id="PTHR22916">
    <property type="entry name" value="GLYCOSYLTRANSFERASE"/>
    <property type="match status" value="1"/>
</dbReference>